<evidence type="ECO:0000313" key="2">
    <source>
        <dbReference type="EMBL" id="KAA5545512.1"/>
    </source>
</evidence>
<organism evidence="2 3">
    <name type="scientific">Roseiconus nitratireducens</name>
    <dbReference type="NCBI Taxonomy" id="2605748"/>
    <lineage>
        <taxon>Bacteria</taxon>
        <taxon>Pseudomonadati</taxon>
        <taxon>Planctomycetota</taxon>
        <taxon>Planctomycetia</taxon>
        <taxon>Pirellulales</taxon>
        <taxon>Pirellulaceae</taxon>
        <taxon>Roseiconus</taxon>
    </lineage>
</organism>
<accession>A0A5M6DGX9</accession>
<evidence type="ECO:0000313" key="3">
    <source>
        <dbReference type="Proteomes" id="UP000324479"/>
    </source>
</evidence>
<feature type="signal peptide" evidence="1">
    <location>
        <begin position="1"/>
        <end position="22"/>
    </location>
</feature>
<evidence type="ECO:0000256" key="1">
    <source>
        <dbReference type="SAM" id="SignalP"/>
    </source>
</evidence>
<gene>
    <name evidence="2" type="ORF">FYK55_07670</name>
</gene>
<reference evidence="2 3" key="1">
    <citation type="submission" date="2019-08" db="EMBL/GenBank/DDBJ databases">
        <authorList>
            <person name="Dhanesh K."/>
            <person name="Kumar G."/>
            <person name="Sasikala C."/>
            <person name="Venkata Ramana C."/>
        </authorList>
    </citation>
    <scope>NUCLEOTIDE SEQUENCE [LARGE SCALE GENOMIC DNA]</scope>
    <source>
        <strain evidence="2 3">JC645</strain>
    </source>
</reference>
<dbReference type="InterPro" id="IPR017756">
    <property type="entry name" value="TM_Gly-Cys-Arg_CS"/>
</dbReference>
<dbReference type="EMBL" id="VWOX01000003">
    <property type="protein sequence ID" value="KAA5545512.1"/>
    <property type="molecule type" value="Genomic_DNA"/>
</dbReference>
<comment type="caution">
    <text evidence="2">The sequence shown here is derived from an EMBL/GenBank/DDBJ whole genome shotgun (WGS) entry which is preliminary data.</text>
</comment>
<sequence length="266" mass="28285">MSLMRVLHLFAFAACVGLPANAGNIVYDADVTPDVIFGAGNANGAWTINQMGGVELGLRAKLRFDATNQPQNIFNSNGAGTYTFLSGQPTGGGFGFASGSPSTAVWNFEWSINSDVAGTSGVNLDDLIYELAIDFDPTSGTDFLKFDPINQPDQDHAIGNNSTANGGGESNPINYASLIANNNVAQNSWNMEFFDSAAFPFNANQNGQYTIRLTAFDVQNQTQIQTEIQVNAVPEPTSMGTFAALALVGVGGLGRRRRPRIDSRVS</sequence>
<dbReference type="Proteomes" id="UP000324479">
    <property type="component" value="Unassembled WGS sequence"/>
</dbReference>
<dbReference type="NCBIfam" id="TIGR03382">
    <property type="entry name" value="GC_trans_RRR"/>
    <property type="match status" value="1"/>
</dbReference>
<keyword evidence="1" id="KW-0732">Signal</keyword>
<keyword evidence="3" id="KW-1185">Reference proteome</keyword>
<proteinExistence type="predicted"/>
<name>A0A5M6DGX9_9BACT</name>
<dbReference type="RefSeq" id="WP_150075780.1">
    <property type="nucleotide sequence ID" value="NZ_VWOX01000003.1"/>
</dbReference>
<protein>
    <submittedName>
        <fullName evidence="2">PEP-CTERM sorting domain-containing protein</fullName>
    </submittedName>
</protein>
<feature type="chain" id="PRO_5024276641" evidence="1">
    <location>
        <begin position="23"/>
        <end position="266"/>
    </location>
</feature>
<dbReference type="AlphaFoldDB" id="A0A5M6DGX9"/>